<reference evidence="3 4" key="1">
    <citation type="submission" date="2014-03" db="EMBL/GenBank/DDBJ databases">
        <title>Draft genome of the hookworm Oesophagostomum dentatum.</title>
        <authorList>
            <person name="Mitreva M."/>
        </authorList>
    </citation>
    <scope>NUCLEOTIDE SEQUENCE [LARGE SCALE GENOMIC DNA]</scope>
    <source>
        <strain evidence="3 4">OD-Hann</strain>
    </source>
</reference>
<evidence type="ECO:0000256" key="1">
    <source>
        <dbReference type="SAM" id="MobiDB-lite"/>
    </source>
</evidence>
<proteinExistence type="predicted"/>
<accession>A0A0B1T6E9</accession>
<evidence type="ECO:0000313" key="4">
    <source>
        <dbReference type="Proteomes" id="UP000053660"/>
    </source>
</evidence>
<keyword evidence="2" id="KW-1133">Transmembrane helix</keyword>
<evidence type="ECO:0008006" key="5">
    <source>
        <dbReference type="Google" id="ProtNLM"/>
    </source>
</evidence>
<name>A0A0B1T6E9_OESDE</name>
<feature type="non-terminal residue" evidence="3">
    <location>
        <position position="183"/>
    </location>
</feature>
<feature type="transmembrane region" description="Helical" evidence="2">
    <location>
        <begin position="51"/>
        <end position="70"/>
    </location>
</feature>
<protein>
    <recommendedName>
        <fullName evidence="5">MARVEL domain-containing protein</fullName>
    </recommendedName>
</protein>
<feature type="transmembrane region" description="Helical" evidence="2">
    <location>
        <begin position="145"/>
        <end position="165"/>
    </location>
</feature>
<feature type="transmembrane region" description="Helical" evidence="2">
    <location>
        <begin position="111"/>
        <end position="133"/>
    </location>
</feature>
<feature type="transmembrane region" description="Helical" evidence="2">
    <location>
        <begin position="76"/>
        <end position="99"/>
    </location>
</feature>
<feature type="region of interest" description="Disordered" evidence="1">
    <location>
        <begin position="1"/>
        <end position="23"/>
    </location>
</feature>
<dbReference type="AlphaFoldDB" id="A0A0B1T6E9"/>
<dbReference type="OrthoDB" id="5864055at2759"/>
<dbReference type="EMBL" id="KN551106">
    <property type="protein sequence ID" value="KHJ92819.1"/>
    <property type="molecule type" value="Genomic_DNA"/>
</dbReference>
<evidence type="ECO:0000256" key="2">
    <source>
        <dbReference type="SAM" id="Phobius"/>
    </source>
</evidence>
<organism evidence="3 4">
    <name type="scientific">Oesophagostomum dentatum</name>
    <name type="common">Nodular worm</name>
    <dbReference type="NCBI Taxonomy" id="61180"/>
    <lineage>
        <taxon>Eukaryota</taxon>
        <taxon>Metazoa</taxon>
        <taxon>Ecdysozoa</taxon>
        <taxon>Nematoda</taxon>
        <taxon>Chromadorea</taxon>
        <taxon>Rhabditida</taxon>
        <taxon>Rhabditina</taxon>
        <taxon>Rhabditomorpha</taxon>
        <taxon>Strongyloidea</taxon>
        <taxon>Strongylidae</taxon>
        <taxon>Oesophagostomum</taxon>
    </lineage>
</organism>
<gene>
    <name evidence="3" type="ORF">OESDEN_07280</name>
</gene>
<keyword evidence="2" id="KW-0472">Membrane</keyword>
<dbReference type="Proteomes" id="UP000053660">
    <property type="component" value="Unassembled WGS sequence"/>
</dbReference>
<evidence type="ECO:0000313" key="3">
    <source>
        <dbReference type="EMBL" id="KHJ92819.1"/>
    </source>
</evidence>
<keyword evidence="2" id="KW-0812">Transmembrane</keyword>
<keyword evidence="4" id="KW-1185">Reference proteome</keyword>
<sequence>MLRKKQVTTISTKEQPMNDGDDRAQPEVVFKADELLESKFVIHYRRTEGSALAEAGFCALLLMTGLAEVISYSELLCGYCLICAGILFFCLFLQFYLGVIFNCWPLLICHAFEAGGMFICIFTFLMCSLVLSYPAQIVVTPYRNSLMLTLSSSIITSVLLATFAASSFSRGREVCDVLVTIFF</sequence>